<dbReference type="CDD" id="cd18774">
    <property type="entry name" value="PDC2_HK_sensor"/>
    <property type="match status" value="1"/>
</dbReference>
<accession>Q0AMK1</accession>
<dbReference type="InterPro" id="IPR036890">
    <property type="entry name" value="HATPase_C_sf"/>
</dbReference>
<keyword evidence="6" id="KW-0902">Two-component regulatory system</keyword>
<dbReference type="SMART" id="SM00448">
    <property type="entry name" value="REC"/>
    <property type="match status" value="1"/>
</dbReference>
<dbReference type="PANTHER" id="PTHR43047:SF71">
    <property type="entry name" value="HISTIDINE KINASE CONTAINING CHEY-HOMOLOGOUS RECEIVER DOMAIN-RELATED"/>
    <property type="match status" value="1"/>
</dbReference>
<feature type="transmembrane region" description="Helical" evidence="8">
    <location>
        <begin position="377"/>
        <end position="399"/>
    </location>
</feature>
<keyword evidence="12" id="KW-1185">Reference proteome</keyword>
<dbReference type="Gene3D" id="3.40.50.2300">
    <property type="match status" value="1"/>
</dbReference>
<dbReference type="RefSeq" id="WP_011644131.1">
    <property type="nucleotide sequence ID" value="NC_008347.1"/>
</dbReference>
<dbReference type="EC" id="2.7.13.3" evidence="2"/>
<dbReference type="SMART" id="SM00387">
    <property type="entry name" value="HATPase_c"/>
    <property type="match status" value="1"/>
</dbReference>
<dbReference type="CDD" id="cd00082">
    <property type="entry name" value="HisKA"/>
    <property type="match status" value="1"/>
</dbReference>
<evidence type="ECO:0000256" key="1">
    <source>
        <dbReference type="ARBA" id="ARBA00000085"/>
    </source>
</evidence>
<dbReference type="GO" id="GO:0005886">
    <property type="term" value="C:plasma membrane"/>
    <property type="evidence" value="ECO:0007669"/>
    <property type="project" value="TreeGrafter"/>
</dbReference>
<evidence type="ECO:0000313" key="12">
    <source>
        <dbReference type="Proteomes" id="UP000001964"/>
    </source>
</evidence>
<dbReference type="FunFam" id="3.30.565.10:FF:000010">
    <property type="entry name" value="Sensor histidine kinase RcsC"/>
    <property type="match status" value="1"/>
</dbReference>
<dbReference type="eggNOG" id="COG2205">
    <property type="taxonomic scope" value="Bacteria"/>
</dbReference>
<evidence type="ECO:0000256" key="6">
    <source>
        <dbReference type="ARBA" id="ARBA00023012"/>
    </source>
</evidence>
<dbReference type="GO" id="GO:0000155">
    <property type="term" value="F:phosphorelay sensor kinase activity"/>
    <property type="evidence" value="ECO:0007669"/>
    <property type="project" value="InterPro"/>
</dbReference>
<dbReference type="InterPro" id="IPR036097">
    <property type="entry name" value="HisK_dim/P_sf"/>
</dbReference>
<dbReference type="InterPro" id="IPR004358">
    <property type="entry name" value="Sig_transdc_His_kin-like_C"/>
</dbReference>
<evidence type="ECO:0000259" key="9">
    <source>
        <dbReference type="PROSITE" id="PS50109"/>
    </source>
</evidence>
<dbReference type="PROSITE" id="PS50110">
    <property type="entry name" value="RESPONSE_REGULATORY"/>
    <property type="match status" value="1"/>
</dbReference>
<proteinExistence type="predicted"/>
<evidence type="ECO:0000256" key="8">
    <source>
        <dbReference type="SAM" id="Phobius"/>
    </source>
</evidence>
<dbReference type="EMBL" id="CP000449">
    <property type="protein sequence ID" value="ABI66486.1"/>
    <property type="molecule type" value="Genomic_DNA"/>
</dbReference>
<feature type="domain" description="Histidine kinase" evidence="9">
    <location>
        <begin position="483"/>
        <end position="704"/>
    </location>
</feature>
<dbReference type="InterPro" id="IPR005467">
    <property type="entry name" value="His_kinase_dom"/>
</dbReference>
<dbReference type="GO" id="GO:0009927">
    <property type="term" value="F:histidine phosphotransfer kinase activity"/>
    <property type="evidence" value="ECO:0007669"/>
    <property type="project" value="TreeGrafter"/>
</dbReference>
<dbReference type="SUPFAM" id="SSF47384">
    <property type="entry name" value="Homodimeric domain of signal transducing histidine kinase"/>
    <property type="match status" value="1"/>
</dbReference>
<dbReference type="Gene3D" id="1.10.287.130">
    <property type="match status" value="1"/>
</dbReference>
<dbReference type="InterPro" id="IPR003594">
    <property type="entry name" value="HATPase_dom"/>
</dbReference>
<sequence length="858" mass="94083">MDQGTGITRPSVSRRTGGSIAWTLLSVILVTSLLVSGSGILVAALAFWTDLENQQLIQLENYVDERGRRNAAIFDTVERAQATAIERFERRLGALPDDEIEQRFNALFPLRPDGTRRSRDDMFDGYLDEQGNHHSGVGAYLNPPGDWTPLERRQLVSAYEVVDSTGQALNGLVDNFYYFTFRNQLVISAADRDDQLRFYRHDATADFDFTGATFVELMRPAINPGRQFVCGELTQLIYVRDEESLTTGCYTPYDLDGSPVGAFGTTIQLHAYFEAAMAGPPAHGVNILLDQAGHLIAHPDLIHDRVTDGQIDAISATYDLPAITELLLAEPATRTLGTLISRDGRWVVAYSRLQGPGWFSVSLVDRNIQRRSIAGKLSIALGLGILGVALQAVLAYFILYRRFVRPLEALTGHFGVARPRAAATNPALQPLLGSRHEIGMLARTLEEQRATNKDAFDLLEARVAERTRELEAANQAKSTFLANISHEIRTPLNGILGLAQVLRTTSRSKQRQDQARMIEESGETLTQLLNDVLDMSKIEAGKMELSPQVVDPARLFGDMHTLFQASAEAKSLDFSVEIDPSLPERLEFDPLRVRQCLSNLLSNAIKFTSKGSVQLSARWHRETDQAGLLEIKVCDTGIGIPPEKLDTLFSPFTQSDAAIAGEFGGTGLGLSIARDLARLMGGDITAEATPGQGSTFTLTFTAKPAQTRPAAPEERTPTQLADDPGYAGLLGLRVLLVEDNDINRQVVQAFMGPLKVHVTEAENGLEALAALEAAPFDIVLMDVRMPILDGLEATRRLRDSDAPWRDIPVTALTANASHQDADICLAAGMDSFASKPLKPASLFNAMRRARELRPYRPA</sequence>
<dbReference type="PRINTS" id="PR00344">
    <property type="entry name" value="BCTRLSENSOR"/>
</dbReference>
<name>Q0AMK1_MARMM</name>
<dbReference type="Gene3D" id="3.30.565.10">
    <property type="entry name" value="Histidine kinase-like ATPase, C-terminal domain"/>
    <property type="match status" value="1"/>
</dbReference>
<dbReference type="InterPro" id="IPR003661">
    <property type="entry name" value="HisK_dim/P_dom"/>
</dbReference>
<evidence type="ECO:0000256" key="3">
    <source>
        <dbReference type="ARBA" id="ARBA00022553"/>
    </source>
</evidence>
<keyword evidence="8" id="KW-0472">Membrane</keyword>
<feature type="domain" description="Response regulatory" evidence="10">
    <location>
        <begin position="733"/>
        <end position="850"/>
    </location>
</feature>
<dbReference type="OrthoDB" id="9801651at2"/>
<dbReference type="SMART" id="SM00388">
    <property type="entry name" value="HisKA"/>
    <property type="match status" value="1"/>
</dbReference>
<dbReference type="HOGENOM" id="CLU_014513_0_0_5"/>
<keyword evidence="8" id="KW-0812">Transmembrane</keyword>
<feature type="modified residue" description="4-aspartylphosphate" evidence="7">
    <location>
        <position position="782"/>
    </location>
</feature>
<dbReference type="Pfam" id="PF00072">
    <property type="entry name" value="Response_reg"/>
    <property type="match status" value="1"/>
</dbReference>
<organism evidence="11 12">
    <name type="scientific">Maricaulis maris (strain MCS10)</name>
    <name type="common">Caulobacter maris</name>
    <dbReference type="NCBI Taxonomy" id="394221"/>
    <lineage>
        <taxon>Bacteria</taxon>
        <taxon>Pseudomonadati</taxon>
        <taxon>Pseudomonadota</taxon>
        <taxon>Alphaproteobacteria</taxon>
        <taxon>Maricaulales</taxon>
        <taxon>Maricaulaceae</taxon>
        <taxon>Maricaulis</taxon>
    </lineage>
</organism>
<dbReference type="InterPro" id="IPR001789">
    <property type="entry name" value="Sig_transdc_resp-reg_receiver"/>
</dbReference>
<protein>
    <recommendedName>
        <fullName evidence="2">histidine kinase</fullName>
        <ecNumber evidence="2">2.7.13.3</ecNumber>
    </recommendedName>
</protein>
<evidence type="ECO:0000256" key="7">
    <source>
        <dbReference type="PROSITE-ProRule" id="PRU00169"/>
    </source>
</evidence>
<evidence type="ECO:0000256" key="2">
    <source>
        <dbReference type="ARBA" id="ARBA00012438"/>
    </source>
</evidence>
<dbReference type="SUPFAM" id="SSF55874">
    <property type="entry name" value="ATPase domain of HSP90 chaperone/DNA topoisomerase II/histidine kinase"/>
    <property type="match status" value="1"/>
</dbReference>
<feature type="transmembrane region" description="Helical" evidence="8">
    <location>
        <begin position="20"/>
        <end position="48"/>
    </location>
</feature>
<dbReference type="PROSITE" id="PS50109">
    <property type="entry name" value="HIS_KIN"/>
    <property type="match status" value="1"/>
</dbReference>
<dbReference type="Proteomes" id="UP000001964">
    <property type="component" value="Chromosome"/>
</dbReference>
<evidence type="ECO:0000313" key="11">
    <source>
        <dbReference type="EMBL" id="ABI66486.1"/>
    </source>
</evidence>
<dbReference type="CDD" id="cd16922">
    <property type="entry name" value="HATPase_EvgS-ArcB-TorS-like"/>
    <property type="match status" value="1"/>
</dbReference>
<dbReference type="Pfam" id="PF02518">
    <property type="entry name" value="HATPase_c"/>
    <property type="match status" value="1"/>
</dbReference>
<dbReference type="PANTHER" id="PTHR43047">
    <property type="entry name" value="TWO-COMPONENT HISTIDINE PROTEIN KINASE"/>
    <property type="match status" value="1"/>
</dbReference>
<dbReference type="KEGG" id="mmr:Mmar10_2194"/>
<comment type="catalytic activity">
    <reaction evidence="1">
        <text>ATP + protein L-histidine = ADP + protein N-phospho-L-histidine.</text>
        <dbReference type="EC" id="2.7.13.3"/>
    </reaction>
</comment>
<reference evidence="11 12" key="1">
    <citation type="submission" date="2006-08" db="EMBL/GenBank/DDBJ databases">
        <title>Complete sequence of Maricaulis maris MCS10.</title>
        <authorList>
            <consortium name="US DOE Joint Genome Institute"/>
            <person name="Copeland A."/>
            <person name="Lucas S."/>
            <person name="Lapidus A."/>
            <person name="Barry K."/>
            <person name="Detter J.C."/>
            <person name="Glavina del Rio T."/>
            <person name="Hammon N."/>
            <person name="Israni S."/>
            <person name="Dalin E."/>
            <person name="Tice H."/>
            <person name="Pitluck S."/>
            <person name="Saunders E."/>
            <person name="Brettin T."/>
            <person name="Bruce D."/>
            <person name="Han C."/>
            <person name="Tapia R."/>
            <person name="Gilna P."/>
            <person name="Schmutz J."/>
            <person name="Larimer F."/>
            <person name="Land M."/>
            <person name="Hauser L."/>
            <person name="Kyrpides N."/>
            <person name="Mikhailova N."/>
            <person name="Viollier P."/>
            <person name="Stephens C."/>
            <person name="Richardson P."/>
        </authorList>
    </citation>
    <scope>NUCLEOTIDE SEQUENCE [LARGE SCALE GENOMIC DNA]</scope>
    <source>
        <strain evidence="11 12">MCS10</strain>
    </source>
</reference>
<keyword evidence="4" id="KW-0808">Transferase</keyword>
<keyword evidence="3 7" id="KW-0597">Phosphoprotein</keyword>
<dbReference type="CDD" id="cd17546">
    <property type="entry name" value="REC_hyHK_CKI1_RcsC-like"/>
    <property type="match status" value="1"/>
</dbReference>
<dbReference type="InterPro" id="IPR011006">
    <property type="entry name" value="CheY-like_superfamily"/>
</dbReference>
<dbReference type="AlphaFoldDB" id="Q0AMK1"/>
<dbReference type="Pfam" id="PF00512">
    <property type="entry name" value="HisKA"/>
    <property type="match status" value="1"/>
</dbReference>
<gene>
    <name evidence="11" type="ordered locus">Mmar10_2194</name>
</gene>
<evidence type="ECO:0000259" key="10">
    <source>
        <dbReference type="PROSITE" id="PS50110"/>
    </source>
</evidence>
<evidence type="ECO:0000256" key="4">
    <source>
        <dbReference type="ARBA" id="ARBA00022679"/>
    </source>
</evidence>
<dbReference type="SUPFAM" id="SSF52172">
    <property type="entry name" value="CheY-like"/>
    <property type="match status" value="1"/>
</dbReference>
<dbReference type="STRING" id="394221.Mmar10_2194"/>
<keyword evidence="8" id="KW-1133">Transmembrane helix</keyword>
<dbReference type="eggNOG" id="COG0784">
    <property type="taxonomic scope" value="Bacteria"/>
</dbReference>
<evidence type="ECO:0000256" key="5">
    <source>
        <dbReference type="ARBA" id="ARBA00022777"/>
    </source>
</evidence>
<keyword evidence="5 11" id="KW-0418">Kinase</keyword>